<accession>A0A7U2F310</accession>
<sequence length="80" mass="8862">MVERGMWLALETYYLLEVGPNGYKAASALVYTGLMDDTLHMRMVITRSCVYISRVILQSANVSTMSSVPPCYPISRLVGA</sequence>
<keyword evidence="2" id="KW-1185">Reference proteome</keyword>
<dbReference type="AlphaFoldDB" id="A0A7U2F310"/>
<dbReference type="Proteomes" id="UP000663193">
    <property type="component" value="Chromosome 6"/>
</dbReference>
<dbReference type="EMBL" id="CP069028">
    <property type="protein sequence ID" value="QRC96678.1"/>
    <property type="molecule type" value="Genomic_DNA"/>
</dbReference>
<proteinExistence type="predicted"/>
<gene>
    <name evidence="1" type="ORF">JI435_409420</name>
</gene>
<reference evidence="2" key="1">
    <citation type="journal article" date="2021" name="BMC Genomics">
        <title>Chromosome-level genome assembly and manually-curated proteome of model necrotroph Parastagonospora nodorum Sn15 reveals a genome-wide trove of candidate effector homologs, and redundancy of virulence-related functions within an accessory chromosome.</title>
        <authorList>
            <person name="Bertazzoni S."/>
            <person name="Jones D.A.B."/>
            <person name="Phan H.T."/>
            <person name="Tan K.-C."/>
            <person name="Hane J.K."/>
        </authorList>
    </citation>
    <scope>NUCLEOTIDE SEQUENCE [LARGE SCALE GENOMIC DNA]</scope>
    <source>
        <strain evidence="2">SN15 / ATCC MYA-4574 / FGSC 10173)</strain>
    </source>
</reference>
<dbReference type="VEuPathDB" id="FungiDB:JI435_409420"/>
<evidence type="ECO:0000313" key="1">
    <source>
        <dbReference type="EMBL" id="QRC96678.1"/>
    </source>
</evidence>
<protein>
    <submittedName>
        <fullName evidence="1">Uncharacterized protein</fullName>
    </submittedName>
</protein>
<evidence type="ECO:0000313" key="2">
    <source>
        <dbReference type="Proteomes" id="UP000663193"/>
    </source>
</evidence>
<name>A0A7U2F310_PHANO</name>
<organism evidence="1 2">
    <name type="scientific">Phaeosphaeria nodorum (strain SN15 / ATCC MYA-4574 / FGSC 10173)</name>
    <name type="common">Glume blotch fungus</name>
    <name type="synonym">Parastagonospora nodorum</name>
    <dbReference type="NCBI Taxonomy" id="321614"/>
    <lineage>
        <taxon>Eukaryota</taxon>
        <taxon>Fungi</taxon>
        <taxon>Dikarya</taxon>
        <taxon>Ascomycota</taxon>
        <taxon>Pezizomycotina</taxon>
        <taxon>Dothideomycetes</taxon>
        <taxon>Pleosporomycetidae</taxon>
        <taxon>Pleosporales</taxon>
        <taxon>Pleosporineae</taxon>
        <taxon>Phaeosphaeriaceae</taxon>
        <taxon>Parastagonospora</taxon>
    </lineage>
</organism>